<gene>
    <name evidence="5" type="ORF">SAMN02927921_00316</name>
</gene>
<dbReference type="InterPro" id="IPR002577">
    <property type="entry name" value="HTH_HxlR"/>
</dbReference>
<dbReference type="AlphaFoldDB" id="A0A1K1M1Z7"/>
<dbReference type="PROSITE" id="PS51118">
    <property type="entry name" value="HTH_HXLR"/>
    <property type="match status" value="1"/>
</dbReference>
<sequence length="108" mass="12462">METKELTTEEKNCPLEKAVRAISGKWKIAIIWQIGKGEKRPSEFLRSIGKADRRVLSQQLSEMVTDGLLIKTAYNELPPRVEYTLTPKGENLVKILWELNEWGKQLHD</sequence>
<dbReference type="PANTHER" id="PTHR33204">
    <property type="entry name" value="TRANSCRIPTIONAL REGULATOR, MARR FAMILY"/>
    <property type="match status" value="1"/>
</dbReference>
<organism evidence="5 6">
    <name type="scientific">Sinomicrobium oceani</name>
    <dbReference type="NCBI Taxonomy" id="1150368"/>
    <lineage>
        <taxon>Bacteria</taxon>
        <taxon>Pseudomonadati</taxon>
        <taxon>Bacteroidota</taxon>
        <taxon>Flavobacteriia</taxon>
        <taxon>Flavobacteriales</taxon>
        <taxon>Flavobacteriaceae</taxon>
        <taxon>Sinomicrobium</taxon>
    </lineage>
</organism>
<dbReference type="Pfam" id="PF01638">
    <property type="entry name" value="HxlR"/>
    <property type="match status" value="1"/>
</dbReference>
<evidence type="ECO:0000259" key="4">
    <source>
        <dbReference type="PROSITE" id="PS51118"/>
    </source>
</evidence>
<dbReference type="OrthoDB" id="9797599at2"/>
<evidence type="ECO:0000313" key="5">
    <source>
        <dbReference type="EMBL" id="SFW17112.1"/>
    </source>
</evidence>
<evidence type="ECO:0000256" key="1">
    <source>
        <dbReference type="ARBA" id="ARBA00023015"/>
    </source>
</evidence>
<evidence type="ECO:0000256" key="3">
    <source>
        <dbReference type="ARBA" id="ARBA00023163"/>
    </source>
</evidence>
<protein>
    <submittedName>
        <fullName evidence="5">Transcriptional regulator, HxlR family</fullName>
    </submittedName>
</protein>
<dbReference type="Gene3D" id="1.10.10.10">
    <property type="entry name" value="Winged helix-like DNA-binding domain superfamily/Winged helix DNA-binding domain"/>
    <property type="match status" value="1"/>
</dbReference>
<dbReference type="SUPFAM" id="SSF46785">
    <property type="entry name" value="Winged helix' DNA-binding domain"/>
    <property type="match status" value="1"/>
</dbReference>
<keyword evidence="6" id="KW-1185">Reference proteome</keyword>
<evidence type="ECO:0000313" key="6">
    <source>
        <dbReference type="Proteomes" id="UP000182248"/>
    </source>
</evidence>
<keyword evidence="2" id="KW-0238">DNA-binding</keyword>
<reference evidence="5 6" key="1">
    <citation type="submission" date="2016-11" db="EMBL/GenBank/DDBJ databases">
        <authorList>
            <person name="Jaros S."/>
            <person name="Januszkiewicz K."/>
            <person name="Wedrychowicz H."/>
        </authorList>
    </citation>
    <scope>NUCLEOTIDE SEQUENCE [LARGE SCALE GENOMIC DNA]</scope>
    <source>
        <strain evidence="5 6">CGMCC 1.12145</strain>
    </source>
</reference>
<dbReference type="STRING" id="1150368.SAMN02927921_00316"/>
<evidence type="ECO:0000256" key="2">
    <source>
        <dbReference type="ARBA" id="ARBA00023125"/>
    </source>
</evidence>
<dbReference type="InterPro" id="IPR036388">
    <property type="entry name" value="WH-like_DNA-bd_sf"/>
</dbReference>
<dbReference type="GO" id="GO:0003677">
    <property type="term" value="F:DNA binding"/>
    <property type="evidence" value="ECO:0007669"/>
    <property type="project" value="UniProtKB-KW"/>
</dbReference>
<dbReference type="EMBL" id="FPJE01000002">
    <property type="protein sequence ID" value="SFW17112.1"/>
    <property type="molecule type" value="Genomic_DNA"/>
</dbReference>
<dbReference type="InterPro" id="IPR036390">
    <property type="entry name" value="WH_DNA-bd_sf"/>
</dbReference>
<keyword evidence="3" id="KW-0804">Transcription</keyword>
<name>A0A1K1M1Z7_9FLAO</name>
<dbReference type="RefSeq" id="WP_072315577.1">
    <property type="nucleotide sequence ID" value="NZ_FPJE01000002.1"/>
</dbReference>
<proteinExistence type="predicted"/>
<feature type="domain" description="HTH hxlR-type" evidence="4">
    <location>
        <begin position="13"/>
        <end position="108"/>
    </location>
</feature>
<dbReference type="Proteomes" id="UP000182248">
    <property type="component" value="Unassembled WGS sequence"/>
</dbReference>
<keyword evidence="1" id="KW-0805">Transcription regulation</keyword>
<accession>A0A1K1M1Z7</accession>